<dbReference type="EMBL" id="FZNQ01000051">
    <property type="protein sequence ID" value="SNR71129.1"/>
    <property type="molecule type" value="Genomic_DNA"/>
</dbReference>
<dbReference type="OrthoDB" id="210639at2157"/>
<evidence type="ECO:0000256" key="5">
    <source>
        <dbReference type="SAM" id="MobiDB-lite"/>
    </source>
</evidence>
<dbReference type="InterPro" id="IPR002559">
    <property type="entry name" value="Transposase_11"/>
</dbReference>
<dbReference type="SUPFAM" id="SSF53098">
    <property type="entry name" value="Ribonuclease H-like"/>
    <property type="match status" value="1"/>
</dbReference>
<feature type="domain" description="Transposase IS4-like" evidence="7">
    <location>
        <begin position="137"/>
        <end position="367"/>
    </location>
</feature>
<evidence type="ECO:0000256" key="1">
    <source>
        <dbReference type="ARBA" id="ARBA00010075"/>
    </source>
</evidence>
<evidence type="ECO:0000313" key="8">
    <source>
        <dbReference type="EMBL" id="SNR71129.1"/>
    </source>
</evidence>
<dbReference type="RefSeq" id="WP_089386111.1">
    <property type="nucleotide sequence ID" value="NZ_FZNQ01000051.1"/>
</dbReference>
<keyword evidence="6" id="KW-1133">Transmembrane helix</keyword>
<sequence>MSVIGDQRSGPSSRETNAGNFNSTHSVSRELYSLLDAVDSESIADQFDIGKYSSTHDFDNHLKVAVREGLDPSTSLAKLADKIETDEQLEAMAASTFSRYTNDRDYRAVVRCLFALLHTPQLYHQRAVQRKRLEWLTRGVVAFDATNLELTRSVVVSDEFVGDDEQSYEIDTEDGGLELHCAARVDGEHKHPLGATVTEGQTHESPQFDHLKADVEVFADLDSVIWVFDRGYTRYHRFCELKHSDDDFVTLLRSDARVDVLERVQNVEVTDKNGTRQIRDERIGLAETGETFRRIVLETPDGEEIEYLTTLASSAYDPIDVISIYTLRTVIEILFRELKQYLNIENFHSKSLNGVLFELFAALIGLVLIYWLRQRHPVKGGVPRTIQKVRTHWNKSLDTFG</sequence>
<proteinExistence type="inferred from homology"/>
<feature type="transmembrane region" description="Helical" evidence="6">
    <location>
        <begin position="352"/>
        <end position="372"/>
    </location>
</feature>
<dbReference type="InterPro" id="IPR047952">
    <property type="entry name" value="Transpos_IS4"/>
</dbReference>
<dbReference type="AlphaFoldDB" id="A0A238YL43"/>
<gene>
    <name evidence="8" type="ORF">SAMN06264855_1511</name>
</gene>
<evidence type="ECO:0000256" key="6">
    <source>
        <dbReference type="SAM" id="Phobius"/>
    </source>
</evidence>
<accession>A0A238YL43</accession>
<organism evidence="8 9">
    <name type="scientific">Halorubrum vacuolatum</name>
    <name type="common">Natronobacterium vacuolatum</name>
    <dbReference type="NCBI Taxonomy" id="63740"/>
    <lineage>
        <taxon>Archaea</taxon>
        <taxon>Methanobacteriati</taxon>
        <taxon>Methanobacteriota</taxon>
        <taxon>Stenosarchaea group</taxon>
        <taxon>Halobacteria</taxon>
        <taxon>Halobacteriales</taxon>
        <taxon>Haloferacaceae</taxon>
        <taxon>Halorubrum</taxon>
    </lineage>
</organism>
<dbReference type="Proteomes" id="UP000198397">
    <property type="component" value="Unassembled WGS sequence"/>
</dbReference>
<dbReference type="PANTHER" id="PTHR33258:SF1">
    <property type="entry name" value="TRANSPOSASE INSL FOR INSERTION SEQUENCE ELEMENT IS186A-RELATED"/>
    <property type="match status" value="1"/>
</dbReference>
<evidence type="ECO:0000313" key="9">
    <source>
        <dbReference type="Proteomes" id="UP000198397"/>
    </source>
</evidence>
<feature type="region of interest" description="Disordered" evidence="5">
    <location>
        <begin position="1"/>
        <end position="22"/>
    </location>
</feature>
<keyword evidence="9" id="KW-1185">Reference proteome</keyword>
<keyword evidence="6" id="KW-0812">Transmembrane</keyword>
<keyword evidence="4" id="KW-0233">DNA recombination</keyword>
<evidence type="ECO:0000259" key="7">
    <source>
        <dbReference type="Pfam" id="PF01609"/>
    </source>
</evidence>
<name>A0A238YL43_HALVU</name>
<dbReference type="NCBIfam" id="NF033592">
    <property type="entry name" value="transpos_IS4_1"/>
    <property type="match status" value="1"/>
</dbReference>
<dbReference type="InterPro" id="IPR012337">
    <property type="entry name" value="RNaseH-like_sf"/>
</dbReference>
<dbReference type="GO" id="GO:0003677">
    <property type="term" value="F:DNA binding"/>
    <property type="evidence" value="ECO:0007669"/>
    <property type="project" value="UniProtKB-KW"/>
</dbReference>
<feature type="compositionally biased region" description="Polar residues" evidence="5">
    <location>
        <begin position="9"/>
        <end position="22"/>
    </location>
</feature>
<evidence type="ECO:0000256" key="4">
    <source>
        <dbReference type="ARBA" id="ARBA00023172"/>
    </source>
</evidence>
<evidence type="ECO:0000256" key="3">
    <source>
        <dbReference type="ARBA" id="ARBA00023125"/>
    </source>
</evidence>
<keyword evidence="3" id="KW-0238">DNA-binding</keyword>
<dbReference type="Pfam" id="PF01609">
    <property type="entry name" value="DDE_Tnp_1"/>
    <property type="match status" value="1"/>
</dbReference>
<comment type="similarity">
    <text evidence="1">Belongs to the transposase 11 family.</text>
</comment>
<keyword evidence="6" id="KW-0472">Membrane</keyword>
<dbReference type="PANTHER" id="PTHR33258">
    <property type="entry name" value="TRANSPOSASE INSL FOR INSERTION SEQUENCE ELEMENT IS186A-RELATED"/>
    <property type="match status" value="1"/>
</dbReference>
<dbReference type="GO" id="GO:0004803">
    <property type="term" value="F:transposase activity"/>
    <property type="evidence" value="ECO:0007669"/>
    <property type="project" value="InterPro"/>
</dbReference>
<keyword evidence="2" id="KW-0815">Transposition</keyword>
<dbReference type="Gene3D" id="3.90.350.10">
    <property type="entry name" value="Transposase Inhibitor Protein From Tn5, Chain A, domain 1"/>
    <property type="match status" value="1"/>
</dbReference>
<dbReference type="GO" id="GO:0006313">
    <property type="term" value="P:DNA transposition"/>
    <property type="evidence" value="ECO:0007669"/>
    <property type="project" value="InterPro"/>
</dbReference>
<protein>
    <submittedName>
        <fullName evidence="8">Transposase DDE domain-containing protein</fullName>
    </submittedName>
</protein>
<reference evidence="8 9" key="1">
    <citation type="submission" date="2017-06" db="EMBL/GenBank/DDBJ databases">
        <authorList>
            <person name="Kim H.J."/>
            <person name="Triplett B.A."/>
        </authorList>
    </citation>
    <scope>NUCLEOTIDE SEQUENCE [LARGE SCALE GENOMIC DNA]</scope>
    <source>
        <strain evidence="8 9">DSM 8800</strain>
    </source>
</reference>
<evidence type="ECO:0000256" key="2">
    <source>
        <dbReference type="ARBA" id="ARBA00022578"/>
    </source>
</evidence>